<dbReference type="AlphaFoldDB" id="A0AAJ6QPL1"/>
<evidence type="ECO:0000313" key="3">
    <source>
        <dbReference type="RefSeq" id="XP_003739604.1"/>
    </source>
</evidence>
<dbReference type="KEGG" id="goe:100907124"/>
<dbReference type="RefSeq" id="XP_003739604.1">
    <property type="nucleotide sequence ID" value="XM_003739556.1"/>
</dbReference>
<dbReference type="Proteomes" id="UP000694867">
    <property type="component" value="Unplaced"/>
</dbReference>
<dbReference type="InterPro" id="IPR004875">
    <property type="entry name" value="DDE_SF_endonuclease_dom"/>
</dbReference>
<reference evidence="3" key="1">
    <citation type="submission" date="2025-08" db="UniProtKB">
        <authorList>
            <consortium name="RefSeq"/>
        </authorList>
    </citation>
    <scope>IDENTIFICATION</scope>
</reference>
<dbReference type="GeneID" id="100907124"/>
<sequence>MIQAFKVQYRDLMLRWLVSKMDDCRSASELANTINVLEAIRWVIHAWDKVPEQTIACCFRKCGIIGTDGGERDPTEDVFSDDLLHLCARTGVADPCFMEDVERFRSASADEPCPQSADITVDEEEDAYVENPPREPPSASEALDAVETLKLFALTSSALFSGARGALLDYEKQIQDFVIQEMLRAKRQSTLNSFFCRAQR</sequence>
<name>A0AAJ6QPL1_9ACAR</name>
<dbReference type="Pfam" id="PF03184">
    <property type="entry name" value="DDE_1"/>
    <property type="match status" value="1"/>
</dbReference>
<evidence type="ECO:0000259" key="1">
    <source>
        <dbReference type="Pfam" id="PF03184"/>
    </source>
</evidence>
<keyword evidence="2" id="KW-1185">Reference proteome</keyword>
<feature type="domain" description="DDE-1" evidence="1">
    <location>
        <begin position="2"/>
        <end position="59"/>
    </location>
</feature>
<accession>A0AAJ6QPL1</accession>
<proteinExistence type="predicted"/>
<dbReference type="GO" id="GO:0003676">
    <property type="term" value="F:nucleic acid binding"/>
    <property type="evidence" value="ECO:0007669"/>
    <property type="project" value="InterPro"/>
</dbReference>
<protein>
    <submittedName>
        <fullName evidence="3">Uncharacterized protein LOC100907124</fullName>
    </submittedName>
</protein>
<evidence type="ECO:0000313" key="2">
    <source>
        <dbReference type="Proteomes" id="UP000694867"/>
    </source>
</evidence>
<organism evidence="2 3">
    <name type="scientific">Galendromus occidentalis</name>
    <name type="common">western predatory mite</name>
    <dbReference type="NCBI Taxonomy" id="34638"/>
    <lineage>
        <taxon>Eukaryota</taxon>
        <taxon>Metazoa</taxon>
        <taxon>Ecdysozoa</taxon>
        <taxon>Arthropoda</taxon>
        <taxon>Chelicerata</taxon>
        <taxon>Arachnida</taxon>
        <taxon>Acari</taxon>
        <taxon>Parasitiformes</taxon>
        <taxon>Mesostigmata</taxon>
        <taxon>Gamasina</taxon>
        <taxon>Phytoseioidea</taxon>
        <taxon>Phytoseiidae</taxon>
        <taxon>Typhlodrominae</taxon>
        <taxon>Galendromus</taxon>
    </lineage>
</organism>
<gene>
    <name evidence="3" type="primary">LOC100907124</name>
</gene>